<evidence type="ECO:0000256" key="5">
    <source>
        <dbReference type="ARBA" id="ARBA00023136"/>
    </source>
</evidence>
<evidence type="ECO:0000256" key="6">
    <source>
        <dbReference type="SAM" id="Phobius"/>
    </source>
</evidence>
<evidence type="ECO:0000313" key="9">
    <source>
        <dbReference type="Proteomes" id="UP000002016"/>
    </source>
</evidence>
<dbReference type="Gene3D" id="3.40.1710.10">
    <property type="entry name" value="abc type-2 transporter like domain"/>
    <property type="match status" value="1"/>
</dbReference>
<feature type="transmembrane region" description="Helical" evidence="6">
    <location>
        <begin position="283"/>
        <end position="303"/>
    </location>
</feature>
<feature type="transmembrane region" description="Helical" evidence="6">
    <location>
        <begin position="213"/>
        <end position="231"/>
    </location>
</feature>
<dbReference type="STRING" id="416591.Tlet_0463"/>
<evidence type="ECO:0000256" key="1">
    <source>
        <dbReference type="ARBA" id="ARBA00004651"/>
    </source>
</evidence>
<feature type="transmembrane region" description="Helical" evidence="6">
    <location>
        <begin position="177"/>
        <end position="201"/>
    </location>
</feature>
<sequence length="367" mass="40684" precursor="true">MIRLILTEVNRVFKNKLSFLIMFLVPIVVVFLTLIMFNSFSVLNTKIGILNLDDDPLSRFTVGTVMSLFRGGTISYVGPNYQSKLLSGEYSAIVIIPKDFSKNLYAAKQTTLSFIPSPVDLQVSTIVYRLFNSMFEDLQGSPFFDPQVMKYLFTSPGYPAPKLILPEKEKLMSFESLLTPIAIFLSAAFVIIAISCSSTTLDRQIKLTDMYMTYNLSGFLYIAAKVIAYSLIGMVESAIACLIFVSIGVYLPVGLLIFLTFMNSFFHASFGVMLSCITDNLQIASLLGVGTIIVSFFLSGMVVPISSMPEIVQTISKYSPLFSVNYVLRKSQIYDVVSAAELIKVALIAVTTFALVLLTGAFNFKRR</sequence>
<dbReference type="HOGENOM" id="CLU_064505_0_0_0"/>
<evidence type="ECO:0000313" key="8">
    <source>
        <dbReference type="EMBL" id="ABV33030.1"/>
    </source>
</evidence>
<proteinExistence type="predicted"/>
<dbReference type="GO" id="GO:0140359">
    <property type="term" value="F:ABC-type transporter activity"/>
    <property type="evidence" value="ECO:0007669"/>
    <property type="project" value="InterPro"/>
</dbReference>
<evidence type="ECO:0000259" key="7">
    <source>
        <dbReference type="Pfam" id="PF12698"/>
    </source>
</evidence>
<dbReference type="Pfam" id="PF12698">
    <property type="entry name" value="ABC2_membrane_3"/>
    <property type="match status" value="1"/>
</dbReference>
<dbReference type="InterPro" id="IPR051449">
    <property type="entry name" value="ABC-2_transporter_component"/>
</dbReference>
<feature type="transmembrane region" description="Helical" evidence="6">
    <location>
        <begin position="20"/>
        <end position="43"/>
    </location>
</feature>
<evidence type="ECO:0000256" key="2">
    <source>
        <dbReference type="ARBA" id="ARBA00022475"/>
    </source>
</evidence>
<dbReference type="eggNOG" id="COG0842">
    <property type="taxonomic scope" value="Bacteria"/>
</dbReference>
<reference evidence="8 9" key="2">
    <citation type="journal article" date="2009" name="Proc. Natl. Acad. Sci. U.S.A.">
        <title>On the chimeric nature, thermophilic origin, and phylogenetic placement of the Thermotogales.</title>
        <authorList>
            <person name="Zhaxybayeva O."/>
            <person name="Swithers K.S."/>
            <person name="Lapierre P."/>
            <person name="Fournier G.P."/>
            <person name="Bickhart D.M."/>
            <person name="DeBoy R.T."/>
            <person name="Nelson K.E."/>
            <person name="Nesbo C.L."/>
            <person name="Doolittle W.F."/>
            <person name="Gogarten J.P."/>
            <person name="Noll K.M."/>
        </authorList>
    </citation>
    <scope>NUCLEOTIDE SEQUENCE [LARGE SCALE GENOMIC DNA]</scope>
    <source>
        <strain evidence="9">ATCC BAA-301 / DSM 14385 / NBRC 107922 / TMO</strain>
    </source>
</reference>
<keyword evidence="9" id="KW-1185">Reference proteome</keyword>
<reference evidence="8 9" key="1">
    <citation type="submission" date="2007-08" db="EMBL/GenBank/DDBJ databases">
        <title>Complete sequence of Thermotoga lettingae TMO.</title>
        <authorList>
            <consortium name="US DOE Joint Genome Institute"/>
            <person name="Copeland A."/>
            <person name="Lucas S."/>
            <person name="Lapidus A."/>
            <person name="Barry K."/>
            <person name="Glavina del Rio T."/>
            <person name="Dalin E."/>
            <person name="Tice H."/>
            <person name="Pitluck S."/>
            <person name="Foster B."/>
            <person name="Bruce D."/>
            <person name="Schmutz J."/>
            <person name="Larimer F."/>
            <person name="Land M."/>
            <person name="Hauser L."/>
            <person name="Kyrpides N."/>
            <person name="Mikhailova N."/>
            <person name="Nelson K."/>
            <person name="Gogarten J.P."/>
            <person name="Noll K."/>
            <person name="Richardson P."/>
        </authorList>
    </citation>
    <scope>NUCLEOTIDE SEQUENCE [LARGE SCALE GENOMIC DNA]</scope>
    <source>
        <strain evidence="9">ATCC BAA-301 / DSM 14385 / NBRC 107922 / TMO</strain>
    </source>
</reference>
<feature type="transmembrane region" description="Helical" evidence="6">
    <location>
        <begin position="342"/>
        <end position="364"/>
    </location>
</feature>
<evidence type="ECO:0000256" key="4">
    <source>
        <dbReference type="ARBA" id="ARBA00022989"/>
    </source>
</evidence>
<feature type="domain" description="ABC-2 type transporter transmembrane" evidence="7">
    <location>
        <begin position="18"/>
        <end position="360"/>
    </location>
</feature>
<dbReference type="OrthoDB" id="36814at2"/>
<dbReference type="GO" id="GO:0005886">
    <property type="term" value="C:plasma membrane"/>
    <property type="evidence" value="ECO:0007669"/>
    <property type="project" value="UniProtKB-SubCell"/>
</dbReference>
<gene>
    <name evidence="8" type="ordered locus">Tlet_0463</name>
</gene>
<dbReference type="KEGG" id="tle:Tlet_0463"/>
<evidence type="ECO:0000256" key="3">
    <source>
        <dbReference type="ARBA" id="ARBA00022692"/>
    </source>
</evidence>
<dbReference type="RefSeq" id="WP_012002511.1">
    <property type="nucleotide sequence ID" value="NC_009828.1"/>
</dbReference>
<dbReference type="EMBL" id="CP000812">
    <property type="protein sequence ID" value="ABV33030.1"/>
    <property type="molecule type" value="Genomic_DNA"/>
</dbReference>
<protein>
    <submittedName>
        <fullName evidence="8">ABC-2 type transporter</fullName>
    </submittedName>
</protein>
<dbReference type="PANTHER" id="PTHR30294">
    <property type="entry name" value="MEMBRANE COMPONENT OF ABC TRANSPORTER YHHJ-RELATED"/>
    <property type="match status" value="1"/>
</dbReference>
<keyword evidence="2" id="KW-1003">Cell membrane</keyword>
<accession>A8F4E6</accession>
<dbReference type="PANTHER" id="PTHR30294:SF29">
    <property type="entry name" value="MULTIDRUG ABC TRANSPORTER PERMEASE YBHS-RELATED"/>
    <property type="match status" value="1"/>
</dbReference>
<name>A8F4E6_PSELT</name>
<dbReference type="InterPro" id="IPR013525">
    <property type="entry name" value="ABC2_TM"/>
</dbReference>
<organism evidence="8 9">
    <name type="scientific">Pseudothermotoga lettingae (strain ATCC BAA-301 / DSM 14385 / NBRC 107922 / TMO)</name>
    <name type="common">Thermotoga lettingae</name>
    <dbReference type="NCBI Taxonomy" id="416591"/>
    <lineage>
        <taxon>Bacteria</taxon>
        <taxon>Thermotogati</taxon>
        <taxon>Thermotogota</taxon>
        <taxon>Thermotogae</taxon>
        <taxon>Thermotogales</taxon>
        <taxon>Thermotogaceae</taxon>
        <taxon>Pseudothermotoga</taxon>
    </lineage>
</organism>
<dbReference type="AlphaFoldDB" id="A8F4E6"/>
<keyword evidence="3 6" id="KW-0812">Transmembrane</keyword>
<comment type="subcellular location">
    <subcellularLocation>
        <location evidence="1">Cell membrane</location>
        <topology evidence="1">Multi-pass membrane protein</topology>
    </subcellularLocation>
</comment>
<dbReference type="Proteomes" id="UP000002016">
    <property type="component" value="Chromosome"/>
</dbReference>
<feature type="transmembrane region" description="Helical" evidence="6">
    <location>
        <begin position="237"/>
        <end position="262"/>
    </location>
</feature>
<keyword evidence="4 6" id="KW-1133">Transmembrane helix</keyword>
<keyword evidence="5 6" id="KW-0472">Membrane</keyword>